<dbReference type="SUPFAM" id="SSF49373">
    <property type="entry name" value="Invasin/intimin cell-adhesion fragments"/>
    <property type="match status" value="4"/>
</dbReference>
<dbReference type="CDD" id="cd00229">
    <property type="entry name" value="SGNH_hydrolase"/>
    <property type="match status" value="1"/>
</dbReference>
<accession>A0ABT2SJ53</accession>
<dbReference type="InterPro" id="IPR008964">
    <property type="entry name" value="Invasin/intimin_cell_adhesion"/>
</dbReference>
<evidence type="ECO:0000313" key="3">
    <source>
        <dbReference type="EMBL" id="MCU6724528.1"/>
    </source>
</evidence>
<organism evidence="3 4">
    <name type="scientific">Muricoprocola aceti</name>
    <dbReference type="NCBI Taxonomy" id="2981772"/>
    <lineage>
        <taxon>Bacteria</taxon>
        <taxon>Bacillati</taxon>
        <taxon>Bacillota</taxon>
        <taxon>Clostridia</taxon>
        <taxon>Lachnospirales</taxon>
        <taxon>Lachnospiraceae</taxon>
        <taxon>Muricoprocola</taxon>
    </lineage>
</organism>
<dbReference type="EMBL" id="JAOQKE010000003">
    <property type="protein sequence ID" value="MCU6724528.1"/>
    <property type="molecule type" value="Genomic_DNA"/>
</dbReference>
<sequence length="598" mass="63751">MKKKSFTVVLFSLLLLILTIPASAAGSTVFFSGRPVYQAKPVTNSPRILMIGNSLTYTNNIPAMVQNLCRASGINATVESVTLGGNSLTDDVNPGTGNGYPSLEAKKNVSQQMYNKLKYQKWDYVILQGKSDETTAIPDKFKNAVATLAPLIKSAGAQMVLYCTWAPDYKSSAYNIDQQQMNIANVYYAAARQQGCALAPSGIAFARERTLYPDLDLYYSAGDRLHPNVAGSYLSACCIYSTLFGRSAEGISYYPAINGKTSAQSQQIEQNLQSLAADVALRGNLNISQKATFKNPGYTINKGKKLQLAFAKNGYRGIAYQSSNPSCVTVSQSGLVSAKNYGSAVITATLNNGTTATCDIIVCSGKFTLTVGDKYTFKFNNNFTWRSSNGSVAYVNGNQIYAVGSGSATLAGTNSNGTTVTLQVTVKGTSSAKSNVKLNSKSLFLAVGKKANLKTRVLSGSNLSGLTYKSSNKSVATVTKKGIITAKRPGKVKITITPKKGKKMTLTITCGTQVKKLAFSNVKSGAKLKVGKSKTLKVKFTPSKASIKKLSWKSSNTKVLTVSKKGKIKAKKPGTAKITATATDGSKKKVTVKIKVVK</sequence>
<dbReference type="RefSeq" id="WP_262653949.1">
    <property type="nucleotide sequence ID" value="NZ_JAOQKE010000003.1"/>
</dbReference>
<gene>
    <name evidence="3" type="ORF">OCV47_03985</name>
</gene>
<dbReference type="Gene3D" id="2.60.40.1080">
    <property type="match status" value="4"/>
</dbReference>
<reference evidence="3 4" key="1">
    <citation type="journal article" date="2021" name="ISME Commun">
        <title>Automated analysis of genomic sequences facilitates high-throughput and comprehensive description of bacteria.</title>
        <authorList>
            <person name="Hitch T.C.A."/>
        </authorList>
    </citation>
    <scope>NUCLEOTIDE SEQUENCE [LARGE SCALE GENOMIC DNA]</scope>
    <source>
        <strain evidence="3 4">Sanger_29</strain>
    </source>
</reference>
<feature type="domain" description="BIG2" evidence="2">
    <location>
        <begin position="356"/>
        <end position="424"/>
    </location>
</feature>
<evidence type="ECO:0000259" key="2">
    <source>
        <dbReference type="SMART" id="SM00635"/>
    </source>
</evidence>
<feature type="domain" description="BIG2" evidence="2">
    <location>
        <begin position="287"/>
        <end position="355"/>
    </location>
</feature>
<dbReference type="InterPro" id="IPR003343">
    <property type="entry name" value="Big_2"/>
</dbReference>
<evidence type="ECO:0000313" key="4">
    <source>
        <dbReference type="Proteomes" id="UP001652338"/>
    </source>
</evidence>
<dbReference type="SMART" id="SM00635">
    <property type="entry name" value="BID_2"/>
    <property type="match status" value="4"/>
</dbReference>
<keyword evidence="4" id="KW-1185">Reference proteome</keyword>
<dbReference type="Proteomes" id="UP001652338">
    <property type="component" value="Unassembled WGS sequence"/>
</dbReference>
<feature type="chain" id="PRO_5047097319" evidence="1">
    <location>
        <begin position="25"/>
        <end position="598"/>
    </location>
</feature>
<dbReference type="Gene3D" id="3.40.50.1110">
    <property type="entry name" value="SGNH hydrolase"/>
    <property type="match status" value="1"/>
</dbReference>
<protein>
    <submittedName>
        <fullName evidence="3">Ig-like domain-containing protein</fullName>
    </submittedName>
</protein>
<evidence type="ECO:0000256" key="1">
    <source>
        <dbReference type="SAM" id="SignalP"/>
    </source>
</evidence>
<dbReference type="SUPFAM" id="SSF52266">
    <property type="entry name" value="SGNH hydrolase"/>
    <property type="match status" value="1"/>
</dbReference>
<keyword evidence="1" id="KW-0732">Signal</keyword>
<name>A0ABT2SJ53_9FIRM</name>
<comment type="caution">
    <text evidence="3">The sequence shown here is derived from an EMBL/GenBank/DDBJ whole genome shotgun (WGS) entry which is preliminary data.</text>
</comment>
<proteinExistence type="predicted"/>
<feature type="domain" description="BIG2" evidence="2">
    <location>
        <begin position="432"/>
        <end position="508"/>
    </location>
</feature>
<feature type="domain" description="BIG2" evidence="2">
    <location>
        <begin position="513"/>
        <end position="592"/>
    </location>
</feature>
<feature type="signal peptide" evidence="1">
    <location>
        <begin position="1"/>
        <end position="24"/>
    </location>
</feature>
<dbReference type="Pfam" id="PF02368">
    <property type="entry name" value="Big_2"/>
    <property type="match status" value="3"/>
</dbReference>
<dbReference type="InterPro" id="IPR036514">
    <property type="entry name" value="SGNH_hydro_sf"/>
</dbReference>